<feature type="transmembrane region" description="Helical" evidence="1">
    <location>
        <begin position="149"/>
        <end position="181"/>
    </location>
</feature>
<name>A0A1H3HNT6_9BACI</name>
<evidence type="ECO:0000313" key="3">
    <source>
        <dbReference type="Proteomes" id="UP000198935"/>
    </source>
</evidence>
<gene>
    <name evidence="2" type="ORF">SAMN05421736_101538</name>
</gene>
<evidence type="ECO:0000256" key="1">
    <source>
        <dbReference type="SAM" id="Phobius"/>
    </source>
</evidence>
<protein>
    <submittedName>
        <fullName evidence="2">ABC-2 type transport system permease protein</fullName>
    </submittedName>
</protein>
<keyword evidence="3" id="KW-1185">Reference proteome</keyword>
<dbReference type="GO" id="GO:0140359">
    <property type="term" value="F:ABC-type transporter activity"/>
    <property type="evidence" value="ECO:0007669"/>
    <property type="project" value="InterPro"/>
</dbReference>
<dbReference type="STRING" id="1503961.SAMN05421736_101538"/>
<dbReference type="OrthoDB" id="8613028at2"/>
<accession>A0A1H3HNT6</accession>
<sequence>MKQFKQLVHNEIMKIFRRTATKIMFLLLLTVVIISGLVFRFMIMDNTVDDAAAGENGVSINIAAENDELSPGEQRQLEEQLLLQQYYEAEGVEPLTAEHVWNFVIANADTLSFITMFTVIIAAGIVAGEHTQGTIKLLLIRPVKRWKILLSKWTATMLFSFTMLIALIAFSWIVGLLFFQFNIGPSRWIEVVQGEIRDWHAGYYALIEYGLNFVSVIIMTTFAFMIGTVFRNTSLAIGLSLVAMFTGGQIVYLLSQYDWIKYVLFANTNLIQYVYNNPMIEGMTMPFSITMLSVYFAVFLAIATITFSKRDVAE</sequence>
<feature type="transmembrane region" description="Helical" evidence="1">
    <location>
        <begin position="233"/>
        <end position="253"/>
    </location>
</feature>
<proteinExistence type="predicted"/>
<keyword evidence="1" id="KW-1133">Transmembrane helix</keyword>
<dbReference type="GO" id="GO:0005886">
    <property type="term" value="C:plasma membrane"/>
    <property type="evidence" value="ECO:0007669"/>
    <property type="project" value="UniProtKB-SubCell"/>
</dbReference>
<reference evidence="3" key="1">
    <citation type="submission" date="2016-10" db="EMBL/GenBank/DDBJ databases">
        <authorList>
            <person name="Varghese N."/>
            <person name="Submissions S."/>
        </authorList>
    </citation>
    <scope>NUCLEOTIDE SEQUENCE [LARGE SCALE GENOMIC DNA]</scope>
    <source>
        <strain evidence="3">SP</strain>
    </source>
</reference>
<keyword evidence="1" id="KW-0472">Membrane</keyword>
<dbReference type="Pfam" id="PF12679">
    <property type="entry name" value="ABC2_membrane_2"/>
    <property type="match status" value="1"/>
</dbReference>
<dbReference type="AlphaFoldDB" id="A0A1H3HNT6"/>
<feature type="transmembrane region" description="Helical" evidence="1">
    <location>
        <begin position="201"/>
        <end position="226"/>
    </location>
</feature>
<feature type="transmembrane region" description="Helical" evidence="1">
    <location>
        <begin position="287"/>
        <end position="307"/>
    </location>
</feature>
<dbReference type="Proteomes" id="UP000198935">
    <property type="component" value="Unassembled WGS sequence"/>
</dbReference>
<feature type="transmembrane region" description="Helical" evidence="1">
    <location>
        <begin position="110"/>
        <end position="128"/>
    </location>
</feature>
<feature type="transmembrane region" description="Helical" evidence="1">
    <location>
        <begin position="23"/>
        <end position="43"/>
    </location>
</feature>
<keyword evidence="1" id="KW-0812">Transmembrane</keyword>
<dbReference type="PANTHER" id="PTHR37305:SF1">
    <property type="entry name" value="MEMBRANE PROTEIN"/>
    <property type="match status" value="1"/>
</dbReference>
<dbReference type="EMBL" id="FNPI01000001">
    <property type="protein sequence ID" value="SDY16339.1"/>
    <property type="molecule type" value="Genomic_DNA"/>
</dbReference>
<evidence type="ECO:0000313" key="2">
    <source>
        <dbReference type="EMBL" id="SDY16339.1"/>
    </source>
</evidence>
<organism evidence="2 3">
    <name type="scientific">Evansella caseinilytica</name>
    <dbReference type="NCBI Taxonomy" id="1503961"/>
    <lineage>
        <taxon>Bacteria</taxon>
        <taxon>Bacillati</taxon>
        <taxon>Bacillota</taxon>
        <taxon>Bacilli</taxon>
        <taxon>Bacillales</taxon>
        <taxon>Bacillaceae</taxon>
        <taxon>Evansella</taxon>
    </lineage>
</organism>
<dbReference type="PANTHER" id="PTHR37305">
    <property type="entry name" value="INTEGRAL MEMBRANE PROTEIN-RELATED"/>
    <property type="match status" value="1"/>
</dbReference>